<evidence type="ECO:0000313" key="1">
    <source>
        <dbReference type="EMBL" id="MFD3408526.1"/>
    </source>
</evidence>
<dbReference type="InterPro" id="IPR018669">
    <property type="entry name" value="Toxin_HigB"/>
</dbReference>
<name>A0ABW6DIL9_9BACT</name>
<dbReference type="Proteomes" id="UP001598019">
    <property type="component" value="Unassembled WGS sequence"/>
</dbReference>
<accession>A0ABW6DIL9</accession>
<keyword evidence="2" id="KW-1185">Reference proteome</keyword>
<dbReference type="Pfam" id="PF09907">
    <property type="entry name" value="HigB_toxin"/>
    <property type="match status" value="1"/>
</dbReference>
<dbReference type="EMBL" id="JBBKXX010000002">
    <property type="protein sequence ID" value="MFD3408526.1"/>
    <property type="molecule type" value="Genomic_DNA"/>
</dbReference>
<sequence>MFNIIARKTLLEYCKKYPEAKTSLLSWYHELEKSDFKSINELRRTFPDSSIIGDNRIIFNIQGNKFRLIVRIVFDYKAIQIKWFGSHSEYNKIEALTVQNKK</sequence>
<evidence type="ECO:0000313" key="2">
    <source>
        <dbReference type="Proteomes" id="UP001598019"/>
    </source>
</evidence>
<proteinExistence type="predicted"/>
<comment type="caution">
    <text evidence="1">The sequence shown here is derived from an EMBL/GenBank/DDBJ whole genome shotgun (WGS) entry which is preliminary data.</text>
</comment>
<organism evidence="1 2">
    <name type="scientific">Aquirufa esocilacus</name>
    <dbReference type="NCBI Taxonomy" id="3096513"/>
    <lineage>
        <taxon>Bacteria</taxon>
        <taxon>Pseudomonadati</taxon>
        <taxon>Bacteroidota</taxon>
        <taxon>Cytophagia</taxon>
        <taxon>Cytophagales</taxon>
        <taxon>Flectobacillaceae</taxon>
        <taxon>Aquirufa</taxon>
    </lineage>
</organism>
<dbReference type="RefSeq" id="WP_377980908.1">
    <property type="nucleotide sequence ID" value="NZ_JBBKXX010000002.1"/>
</dbReference>
<protein>
    <submittedName>
        <fullName evidence="1">Type II toxin-antitoxin system HigB family toxin</fullName>
    </submittedName>
</protein>
<reference evidence="1 2" key="1">
    <citation type="submission" date="2024-03" db="EMBL/GenBank/DDBJ databases">
        <title>Aquirufa genome sequencing.</title>
        <authorList>
            <person name="Pitt A."/>
            <person name="Hahn M.W."/>
        </authorList>
    </citation>
    <scope>NUCLEOTIDE SEQUENCE [LARGE SCALE GENOMIC DNA]</scope>
    <source>
        <strain evidence="1 2">HETE-83D</strain>
    </source>
</reference>
<gene>
    <name evidence="1" type="ORF">SKC37_07650</name>
</gene>